<dbReference type="EMBL" id="VSSQ01124279">
    <property type="protein sequence ID" value="MPN55255.1"/>
    <property type="molecule type" value="Genomic_DNA"/>
</dbReference>
<accession>A0A645IV05</accession>
<reference evidence="1" key="1">
    <citation type="submission" date="2019-08" db="EMBL/GenBank/DDBJ databases">
        <authorList>
            <person name="Kucharzyk K."/>
            <person name="Murdoch R.W."/>
            <person name="Higgins S."/>
            <person name="Loffler F."/>
        </authorList>
    </citation>
    <scope>NUCLEOTIDE SEQUENCE</scope>
</reference>
<comment type="caution">
    <text evidence="1">The sequence shown here is derived from an EMBL/GenBank/DDBJ whole genome shotgun (WGS) entry which is preliminary data.</text>
</comment>
<proteinExistence type="predicted"/>
<sequence>MFNIEQIQQAHDHHRQKPEHIKLGYFRRKKIDGIQAKDADICNQIGWSDVQVLKTAVKFPDSQNSDDKAPDQ</sequence>
<protein>
    <submittedName>
        <fullName evidence="1">Uncharacterized protein</fullName>
    </submittedName>
</protein>
<dbReference type="AlphaFoldDB" id="A0A645IV05"/>
<gene>
    <name evidence="1" type="ORF">SDC9_202935</name>
</gene>
<name>A0A645IV05_9ZZZZ</name>
<organism evidence="1">
    <name type="scientific">bioreactor metagenome</name>
    <dbReference type="NCBI Taxonomy" id="1076179"/>
    <lineage>
        <taxon>unclassified sequences</taxon>
        <taxon>metagenomes</taxon>
        <taxon>ecological metagenomes</taxon>
    </lineage>
</organism>
<evidence type="ECO:0000313" key="1">
    <source>
        <dbReference type="EMBL" id="MPN55255.1"/>
    </source>
</evidence>